<evidence type="ECO:0000313" key="3">
    <source>
        <dbReference type="Proteomes" id="UP000008136"/>
    </source>
</evidence>
<dbReference type="HOGENOM" id="CLU_012358_1_0_2"/>
<dbReference type="RefSeq" id="WP_013682761.1">
    <property type="nucleotide sequence ID" value="NC_015320.1"/>
</dbReference>
<dbReference type="PANTHER" id="PTHR43794">
    <property type="entry name" value="AMINOHYDROLASE SSNA-RELATED"/>
    <property type="match status" value="1"/>
</dbReference>
<feature type="domain" description="Amidohydrolase-related" evidence="1">
    <location>
        <begin position="36"/>
        <end position="180"/>
    </location>
</feature>
<sequence>MNYACEFVTPERTVRGVLIAGEELIFEERDVQPEYIVCPSFFNAHTHLGDSVAKDPPFGGIDIVAPNGYKFRMLERFKDECTEAMAESIDLAFKSGCTGVMDFREGGVEGIEMLKKADKRGICVGLSRPSSLEEAEKLVDISDGFGISSVRDVGKAFAEELREIAAKKGKIFAIHAGEVDSQDVDDALALEPDILVHMNMATAEQLRRAMDEGIPIVSCVRSNAFFNVLNPKNYEILASYDRWLVGTDNVMLATPSILDELSFASYVLKNDEALFRAATRKPFSRTGVVVFHKKLNLARVRNPLASIVRRACMADIEAVLAGSLNFE</sequence>
<keyword evidence="2" id="KW-0378">Hydrolase</keyword>
<dbReference type="Pfam" id="PF01979">
    <property type="entry name" value="Amidohydro_1"/>
    <property type="match status" value="1"/>
</dbReference>
<dbReference type="Gene3D" id="3.20.20.140">
    <property type="entry name" value="Metal-dependent hydrolases"/>
    <property type="match status" value="1"/>
</dbReference>
<gene>
    <name evidence="2" type="ordered locus">Arcve_0042</name>
</gene>
<dbReference type="KEGG" id="ave:Arcve_0042"/>
<protein>
    <submittedName>
        <fullName evidence="2">Amidohydrolase</fullName>
    </submittedName>
</protein>
<dbReference type="EMBL" id="CP002588">
    <property type="protein sequence ID" value="AEA46085.1"/>
    <property type="molecule type" value="Genomic_DNA"/>
</dbReference>
<dbReference type="eggNOG" id="arCOG00692">
    <property type="taxonomic scope" value="Archaea"/>
</dbReference>
<dbReference type="InterPro" id="IPR006680">
    <property type="entry name" value="Amidohydro-rel"/>
</dbReference>
<dbReference type="PANTHER" id="PTHR43794:SF5">
    <property type="entry name" value="CHLOROHYDROLASE FAMILY PROTEIN"/>
    <property type="match status" value="1"/>
</dbReference>
<evidence type="ECO:0000313" key="2">
    <source>
        <dbReference type="EMBL" id="AEA46085.1"/>
    </source>
</evidence>
<dbReference type="SUPFAM" id="SSF51556">
    <property type="entry name" value="Metallo-dependent hydrolases"/>
    <property type="match status" value="1"/>
</dbReference>
<dbReference type="STRING" id="693661.Arcve_0042"/>
<dbReference type="AlphaFoldDB" id="F2KMR1"/>
<dbReference type="OrthoDB" id="42910at2157"/>
<dbReference type="Proteomes" id="UP000008136">
    <property type="component" value="Chromosome"/>
</dbReference>
<dbReference type="GO" id="GO:0016787">
    <property type="term" value="F:hydrolase activity"/>
    <property type="evidence" value="ECO:0007669"/>
    <property type="project" value="UniProtKB-KW"/>
</dbReference>
<dbReference type="GeneID" id="10393133"/>
<proteinExistence type="predicted"/>
<organism evidence="2 3">
    <name type="scientific">Archaeoglobus veneficus (strain DSM 11195 / SNP6)</name>
    <dbReference type="NCBI Taxonomy" id="693661"/>
    <lineage>
        <taxon>Archaea</taxon>
        <taxon>Methanobacteriati</taxon>
        <taxon>Methanobacteriota</taxon>
        <taxon>Archaeoglobi</taxon>
        <taxon>Archaeoglobales</taxon>
        <taxon>Archaeoglobaceae</taxon>
        <taxon>Archaeoglobus</taxon>
    </lineage>
</organism>
<keyword evidence="3" id="KW-1185">Reference proteome</keyword>
<dbReference type="InterPro" id="IPR032466">
    <property type="entry name" value="Metal_Hydrolase"/>
</dbReference>
<accession>F2KMR1</accession>
<evidence type="ECO:0000259" key="1">
    <source>
        <dbReference type="Pfam" id="PF01979"/>
    </source>
</evidence>
<name>F2KMR1_ARCVS</name>
<dbReference type="InterPro" id="IPR050287">
    <property type="entry name" value="MTA/SAH_deaminase"/>
</dbReference>
<reference evidence="2 3" key="1">
    <citation type="submission" date="2011-03" db="EMBL/GenBank/DDBJ databases">
        <title>The complete genome of Archaeoglobus veneficus SNP6.</title>
        <authorList>
            <consortium name="US DOE Joint Genome Institute (JGI-PGF)"/>
            <person name="Lucas S."/>
            <person name="Copeland A."/>
            <person name="Lapidus A."/>
            <person name="Bruce D."/>
            <person name="Goodwin L."/>
            <person name="Pitluck S."/>
            <person name="Kyrpides N."/>
            <person name="Mavromatis K."/>
            <person name="Pagani I."/>
            <person name="Ivanova N."/>
            <person name="Mikhailova N."/>
            <person name="Lu M."/>
            <person name="Detter J.C."/>
            <person name="Tapia R."/>
            <person name="Han C."/>
            <person name="Land M."/>
            <person name="Hauser L."/>
            <person name="Markowitz V."/>
            <person name="Cheng J.-F."/>
            <person name="Hugenholtz P."/>
            <person name="Woyke T."/>
            <person name="Wu D."/>
            <person name="Spring S."/>
            <person name="Brambilla E."/>
            <person name="Klenk H.-P."/>
            <person name="Eisen J.A."/>
        </authorList>
    </citation>
    <scope>NUCLEOTIDE SEQUENCE [LARGE SCALE GENOMIC DNA]</scope>
    <source>
        <strain evidence="3">SNP6</strain>
    </source>
</reference>